<feature type="region of interest" description="Disordered" evidence="2">
    <location>
        <begin position="269"/>
        <end position="413"/>
    </location>
</feature>
<feature type="compositionally biased region" description="Acidic residues" evidence="2">
    <location>
        <begin position="343"/>
        <end position="352"/>
    </location>
</feature>
<feature type="compositionally biased region" description="Basic and acidic residues" evidence="2">
    <location>
        <begin position="278"/>
        <end position="287"/>
    </location>
</feature>
<dbReference type="EMBL" id="CAKLBY020000028">
    <property type="protein sequence ID" value="CAK7904406.1"/>
    <property type="molecule type" value="Genomic_DNA"/>
</dbReference>
<evidence type="ECO:0000256" key="1">
    <source>
        <dbReference type="SAM" id="Coils"/>
    </source>
</evidence>
<reference evidence="3" key="1">
    <citation type="submission" date="2024-01" db="EMBL/GenBank/DDBJ databases">
        <authorList>
            <person name="Webb A."/>
        </authorList>
    </citation>
    <scope>NUCLEOTIDE SEQUENCE</scope>
    <source>
        <strain evidence="3">Pm1</strain>
    </source>
</reference>
<evidence type="ECO:0000313" key="3">
    <source>
        <dbReference type="EMBL" id="CAK7904406.1"/>
    </source>
</evidence>
<evidence type="ECO:0008006" key="5">
    <source>
        <dbReference type="Google" id="ProtNLM"/>
    </source>
</evidence>
<gene>
    <name evidence="3" type="ORF">PM001_LOCUS2902</name>
</gene>
<feature type="coiled-coil region" evidence="1">
    <location>
        <begin position="208"/>
        <end position="235"/>
    </location>
</feature>
<name>A0AAV1T8P3_9STRA</name>
<feature type="compositionally biased region" description="Basic and acidic residues" evidence="2">
    <location>
        <begin position="13"/>
        <end position="23"/>
    </location>
</feature>
<dbReference type="Proteomes" id="UP001162060">
    <property type="component" value="Unassembled WGS sequence"/>
</dbReference>
<organism evidence="3 4">
    <name type="scientific">Peronospora matthiolae</name>
    <dbReference type="NCBI Taxonomy" id="2874970"/>
    <lineage>
        <taxon>Eukaryota</taxon>
        <taxon>Sar</taxon>
        <taxon>Stramenopiles</taxon>
        <taxon>Oomycota</taxon>
        <taxon>Peronosporomycetes</taxon>
        <taxon>Peronosporales</taxon>
        <taxon>Peronosporaceae</taxon>
        <taxon>Peronospora</taxon>
    </lineage>
</organism>
<sequence>MSSTTPPFLPATRQERNQDPYHAYDSDNHLLRAVSRASLSIKKNELDRSSNNVANSCDVAKSWNVANSCDVAKSWNVANSCDVAKSWNVANSCDVAKSWNVANSWNANSHFHRRSQLEARLVELQKDVASLTLQLRFSGNSRPLLGGSSVKRTSQKPDDELESLKWSQKPSTIKSRRKCGKEQLLEANKCGGSRVKTVKELYDVTIERDQLKLELVRTKKALAAARKKSEDVKKNEKAYDELTVHCESLQKSLELSERIRVRQKTLLQQLQSQQRQKTTKEESENTRNKVAGVKIKTKSAGVSADRRSTNTGSQQAQDDSSARRRSRMDCGNSDFLIAPGQPNEEEHDDDQNTSEQAASEPTAAADTRPQAPRPVLEFTTPKGELSQDADSQRPGQIAANTTRQPSRAQARQLEVRRQTARWARSRGATVQIPTVNTQMTPKQRAAKVVRPKNGYLAPTQASLRRLHDLPRREIHYRPPFVV</sequence>
<feature type="compositionally biased region" description="Polar residues" evidence="2">
    <location>
        <begin position="398"/>
        <end position="409"/>
    </location>
</feature>
<comment type="caution">
    <text evidence="3">The sequence shown here is derived from an EMBL/GenBank/DDBJ whole genome shotgun (WGS) entry which is preliminary data.</text>
</comment>
<accession>A0AAV1T8P3</accession>
<protein>
    <recommendedName>
        <fullName evidence="5">Shugoshin C-terminal domain-containing protein</fullName>
    </recommendedName>
</protein>
<evidence type="ECO:0000256" key="2">
    <source>
        <dbReference type="SAM" id="MobiDB-lite"/>
    </source>
</evidence>
<feature type="region of interest" description="Disordered" evidence="2">
    <location>
        <begin position="146"/>
        <end position="167"/>
    </location>
</feature>
<dbReference type="AlphaFoldDB" id="A0AAV1T8P3"/>
<feature type="region of interest" description="Disordered" evidence="2">
    <location>
        <begin position="1"/>
        <end position="23"/>
    </location>
</feature>
<proteinExistence type="predicted"/>
<evidence type="ECO:0000313" key="4">
    <source>
        <dbReference type="Proteomes" id="UP001162060"/>
    </source>
</evidence>
<keyword evidence="1" id="KW-0175">Coiled coil</keyword>